<dbReference type="AlphaFoldDB" id="A0A1D6MK42"/>
<evidence type="ECO:0000256" key="1">
    <source>
        <dbReference type="SAM" id="MobiDB-lite"/>
    </source>
</evidence>
<evidence type="ECO:0000313" key="2">
    <source>
        <dbReference type="EMBL" id="ONM29617.1"/>
    </source>
</evidence>
<accession>A0A1D6MK42</accession>
<protein>
    <submittedName>
        <fullName evidence="2">Alba DNA/RNA-binding protein</fullName>
    </submittedName>
</protein>
<proteinExistence type="predicted"/>
<reference evidence="2" key="1">
    <citation type="submission" date="2015-12" db="EMBL/GenBank/DDBJ databases">
        <title>Update maize B73 reference genome by single molecule sequencing technologies.</title>
        <authorList>
            <consortium name="Maize Genome Sequencing Project"/>
            <person name="Ware D."/>
        </authorList>
    </citation>
    <scope>NUCLEOTIDE SEQUENCE [LARGE SCALE GENOMIC DNA]</scope>
    <source>
        <tissue evidence="2">Seedling</tissue>
    </source>
</reference>
<sequence length="107" mass="12442">MHCYYYMAIMLWMTTDKQLLPLGVRLRTMVFKVSPRRLDTQKSWHGRPCSLNENEKKNRKRPGGGWKGNQCYQPTSPSSCQSLIALACRTRACQLRHDRSRPGQKLS</sequence>
<dbReference type="EMBL" id="CM007649">
    <property type="protein sequence ID" value="ONM29617.1"/>
    <property type="molecule type" value="Genomic_DNA"/>
</dbReference>
<gene>
    <name evidence="2" type="ORF">ZEAMMB73_Zm00001d039663</name>
</gene>
<name>A0A1D6MK42_MAIZE</name>
<organism evidence="2">
    <name type="scientific">Zea mays</name>
    <name type="common">Maize</name>
    <dbReference type="NCBI Taxonomy" id="4577"/>
    <lineage>
        <taxon>Eukaryota</taxon>
        <taxon>Viridiplantae</taxon>
        <taxon>Streptophyta</taxon>
        <taxon>Embryophyta</taxon>
        <taxon>Tracheophyta</taxon>
        <taxon>Spermatophyta</taxon>
        <taxon>Magnoliopsida</taxon>
        <taxon>Liliopsida</taxon>
        <taxon>Poales</taxon>
        <taxon>Poaceae</taxon>
        <taxon>PACMAD clade</taxon>
        <taxon>Panicoideae</taxon>
        <taxon>Andropogonodae</taxon>
        <taxon>Andropogoneae</taxon>
        <taxon>Tripsacinae</taxon>
        <taxon>Zea</taxon>
    </lineage>
</organism>
<feature type="region of interest" description="Disordered" evidence="1">
    <location>
        <begin position="41"/>
        <end position="70"/>
    </location>
</feature>